<dbReference type="InterPro" id="IPR019903">
    <property type="entry name" value="RIC_family"/>
</dbReference>
<dbReference type="Gene3D" id="1.20.120.520">
    <property type="entry name" value="nmb1532 protein domain like"/>
    <property type="match status" value="1"/>
</dbReference>
<sequence length="314" mass="36498">METLDVTKIEPKFKHPAIFEKFAELENKEHFIIHNDHDPKPLYYQMLAELGEVFTWEYILEGPEFWEVKITKVTKEEKIATMGEMVAEDFRKAEVFRKFGLDFCCGGKITVQRACEKKGIDHREVQRELDAISNANGSRNENFNEWELDFLSDFIVNNHHKYVTDSLPMLLEYSAKVARVHGEAHPETIDIAHFFKNVAEELMNHMPKEENILFPYIKEMVAAKKAGNKVEKPGFGTIVNPINMMEAEHLVAGDDMEKIHELSDNYQPPASACNTYRVLYAKLQEFEKDLHQHIHLENNILFKKAIELEKEVMA</sequence>
<dbReference type="EMBL" id="QFRJ01000012">
    <property type="protein sequence ID" value="PWH84687.1"/>
    <property type="molecule type" value="Genomic_DNA"/>
</dbReference>
<dbReference type="PANTHER" id="PTHR36438">
    <property type="entry name" value="IRON-SULFUR CLUSTER REPAIR PROTEIN YTFE"/>
    <property type="match status" value="1"/>
</dbReference>
<proteinExistence type="predicted"/>
<evidence type="ECO:0000259" key="6">
    <source>
        <dbReference type="Pfam" id="PF10006"/>
    </source>
</evidence>
<dbReference type="GO" id="GO:0046872">
    <property type="term" value="F:metal ion binding"/>
    <property type="evidence" value="ECO:0007669"/>
    <property type="project" value="UniProtKB-KW"/>
</dbReference>
<reference evidence="7 8" key="2">
    <citation type="submission" date="2018-05" db="EMBL/GenBank/DDBJ databases">
        <authorList>
            <person name="Lanie J.A."/>
            <person name="Ng W.-L."/>
            <person name="Kazmierczak K.M."/>
            <person name="Andrzejewski T.M."/>
            <person name="Davidsen T.M."/>
            <person name="Wayne K.J."/>
            <person name="Tettelin H."/>
            <person name="Glass J.I."/>
            <person name="Rusch D."/>
            <person name="Podicherti R."/>
            <person name="Tsui H.-C.T."/>
            <person name="Winkler M.E."/>
        </authorList>
    </citation>
    <scope>NUCLEOTIDE SEQUENCE [LARGE SCALE GENOMIC DNA]</scope>
    <source>
        <strain evidence="7 8">C305</strain>
    </source>
</reference>
<dbReference type="Pfam" id="PF04405">
    <property type="entry name" value="ScdA_N"/>
    <property type="match status" value="1"/>
</dbReference>
<keyword evidence="4" id="KW-0408">Iron</keyword>
<protein>
    <submittedName>
        <fullName evidence="7">Iron-sulfur cluster repair di-iron protein</fullName>
    </submittedName>
</protein>
<organism evidence="7 8">
    <name type="scientific">Brumimicrobium oceani</name>
    <dbReference type="NCBI Taxonomy" id="2100725"/>
    <lineage>
        <taxon>Bacteria</taxon>
        <taxon>Pseudomonadati</taxon>
        <taxon>Bacteroidota</taxon>
        <taxon>Flavobacteriia</taxon>
        <taxon>Flavobacteriales</taxon>
        <taxon>Crocinitomicaceae</taxon>
        <taxon>Brumimicrobium</taxon>
    </lineage>
</organism>
<accession>A0A2U2XAA4</accession>
<dbReference type="Pfam" id="PF10006">
    <property type="entry name" value="DUF2249"/>
    <property type="match status" value="1"/>
</dbReference>
<evidence type="ECO:0000313" key="8">
    <source>
        <dbReference type="Proteomes" id="UP000245370"/>
    </source>
</evidence>
<evidence type="ECO:0000259" key="5">
    <source>
        <dbReference type="Pfam" id="PF01814"/>
    </source>
</evidence>
<evidence type="ECO:0000256" key="3">
    <source>
        <dbReference type="ARBA" id="ARBA00022723"/>
    </source>
</evidence>
<dbReference type="OrthoDB" id="9797132at2"/>
<reference evidence="7 8" key="1">
    <citation type="submission" date="2018-05" db="EMBL/GenBank/DDBJ databases">
        <title>Brumimicrobium oceani sp. nov., isolated from coastal sediment.</title>
        <authorList>
            <person name="Kou Y."/>
        </authorList>
    </citation>
    <scope>NUCLEOTIDE SEQUENCE [LARGE SCALE GENOMIC DNA]</scope>
    <source>
        <strain evidence="7 8">C305</strain>
    </source>
</reference>
<dbReference type="RefSeq" id="WP_109360299.1">
    <property type="nucleotide sequence ID" value="NZ_QFRJ01000012.1"/>
</dbReference>
<keyword evidence="8" id="KW-1185">Reference proteome</keyword>
<dbReference type="Pfam" id="PF01814">
    <property type="entry name" value="Hemerythrin"/>
    <property type="match status" value="1"/>
</dbReference>
<dbReference type="InterPro" id="IPR018720">
    <property type="entry name" value="DUF2249"/>
</dbReference>
<evidence type="ECO:0000256" key="2">
    <source>
        <dbReference type="ARBA" id="ARBA00022490"/>
    </source>
</evidence>
<comment type="caution">
    <text evidence="7">The sequence shown here is derived from an EMBL/GenBank/DDBJ whole genome shotgun (WGS) entry which is preliminary data.</text>
</comment>
<dbReference type="PANTHER" id="PTHR36438:SF1">
    <property type="entry name" value="IRON-SULFUR CLUSTER REPAIR PROTEIN YTFE"/>
    <property type="match status" value="1"/>
</dbReference>
<dbReference type="InterPro" id="IPR012312">
    <property type="entry name" value="Hemerythrin-like"/>
</dbReference>
<feature type="domain" description="Hemerythrin-like" evidence="5">
    <location>
        <begin position="156"/>
        <end position="305"/>
    </location>
</feature>
<dbReference type="GO" id="GO:0005737">
    <property type="term" value="C:cytoplasm"/>
    <property type="evidence" value="ECO:0007669"/>
    <property type="project" value="UniProtKB-SubCell"/>
</dbReference>
<evidence type="ECO:0000256" key="4">
    <source>
        <dbReference type="ARBA" id="ARBA00023004"/>
    </source>
</evidence>
<evidence type="ECO:0000313" key="7">
    <source>
        <dbReference type="EMBL" id="PWH84687.1"/>
    </source>
</evidence>
<keyword evidence="3" id="KW-0479">Metal-binding</keyword>
<feature type="domain" description="DUF2249" evidence="6">
    <location>
        <begin position="3"/>
        <end position="72"/>
    </location>
</feature>
<name>A0A2U2XAA4_9FLAO</name>
<dbReference type="Proteomes" id="UP000245370">
    <property type="component" value="Unassembled WGS sequence"/>
</dbReference>
<dbReference type="AlphaFoldDB" id="A0A2U2XAA4"/>
<gene>
    <name evidence="7" type="primary">ric</name>
    <name evidence="7" type="ORF">DIT68_13265</name>
</gene>
<keyword evidence="2" id="KW-0963">Cytoplasm</keyword>
<evidence type="ECO:0000256" key="1">
    <source>
        <dbReference type="ARBA" id="ARBA00004496"/>
    </source>
</evidence>
<comment type="subcellular location">
    <subcellularLocation>
        <location evidence="1">Cytoplasm</location>
    </subcellularLocation>
</comment>
<dbReference type="NCBIfam" id="TIGR03652">
    <property type="entry name" value="FeS_repair_RIC"/>
    <property type="match status" value="1"/>
</dbReference>